<feature type="region of interest" description="Disordered" evidence="1">
    <location>
        <begin position="220"/>
        <end position="249"/>
    </location>
</feature>
<sequence length="249" mass="27491">VSQLVRNVCQALAVSALEHSVNRTEFTDEQLANLSRTIANAEDHSAMTRAFVGERCVGVSIFKAPASQIVPLVGGSSRPSMFSIALYKFAGLADRDAITYLDLMEDYIATTQLPPHQHRSAVDAIDDKIGTIPKIHILLRMIMPALGRVTMIDIRIIAQLRIARVGLAIQRYRLATGRLPDALSELVPAYLEAVPKDPFDDKELRYKKLETGFVVYSIGEDGTDDGGKERPRKHPRPSGPADVTFIIQR</sequence>
<gene>
    <name evidence="2" type="ORF">S01H4_53234</name>
</gene>
<accession>X1DBE3</accession>
<protein>
    <submittedName>
        <fullName evidence="2">Uncharacterized protein</fullName>
    </submittedName>
</protein>
<organism evidence="2">
    <name type="scientific">marine sediment metagenome</name>
    <dbReference type="NCBI Taxonomy" id="412755"/>
    <lineage>
        <taxon>unclassified sequences</taxon>
        <taxon>metagenomes</taxon>
        <taxon>ecological metagenomes</taxon>
    </lineage>
</organism>
<evidence type="ECO:0000313" key="2">
    <source>
        <dbReference type="EMBL" id="GAH17522.1"/>
    </source>
</evidence>
<feature type="non-terminal residue" evidence="2">
    <location>
        <position position="1"/>
    </location>
</feature>
<dbReference type="Gene3D" id="3.30.700.10">
    <property type="entry name" value="Glycoprotein, Type 4 Pilin"/>
    <property type="match status" value="1"/>
</dbReference>
<dbReference type="EMBL" id="BART01030498">
    <property type="protein sequence ID" value="GAH17522.1"/>
    <property type="molecule type" value="Genomic_DNA"/>
</dbReference>
<dbReference type="AlphaFoldDB" id="X1DBE3"/>
<reference evidence="2" key="1">
    <citation type="journal article" date="2014" name="Front. Microbiol.">
        <title>High frequency of phylogenetically diverse reductive dehalogenase-homologous genes in deep subseafloor sedimentary metagenomes.</title>
        <authorList>
            <person name="Kawai M."/>
            <person name="Futagami T."/>
            <person name="Toyoda A."/>
            <person name="Takaki Y."/>
            <person name="Nishi S."/>
            <person name="Hori S."/>
            <person name="Arai W."/>
            <person name="Tsubouchi T."/>
            <person name="Morono Y."/>
            <person name="Uchiyama I."/>
            <person name="Ito T."/>
            <person name="Fujiyama A."/>
            <person name="Inagaki F."/>
            <person name="Takami H."/>
        </authorList>
    </citation>
    <scope>NUCLEOTIDE SEQUENCE</scope>
    <source>
        <strain evidence="2">Expedition CK06-06</strain>
    </source>
</reference>
<dbReference type="SUPFAM" id="SSF54523">
    <property type="entry name" value="Pili subunits"/>
    <property type="match status" value="1"/>
</dbReference>
<proteinExistence type="predicted"/>
<comment type="caution">
    <text evidence="2">The sequence shown here is derived from an EMBL/GenBank/DDBJ whole genome shotgun (WGS) entry which is preliminary data.</text>
</comment>
<name>X1DBE3_9ZZZZ</name>
<evidence type="ECO:0000256" key="1">
    <source>
        <dbReference type="SAM" id="MobiDB-lite"/>
    </source>
</evidence>
<dbReference type="InterPro" id="IPR045584">
    <property type="entry name" value="Pilin-like"/>
</dbReference>